<keyword evidence="1" id="KW-1133">Transmembrane helix</keyword>
<keyword evidence="1" id="KW-0472">Membrane</keyword>
<dbReference type="AlphaFoldDB" id="T1KRR0"/>
<evidence type="ECO:0000313" key="3">
    <source>
        <dbReference type="Proteomes" id="UP000015104"/>
    </source>
</evidence>
<name>T1KRR0_TETUR</name>
<accession>T1KRR0</accession>
<evidence type="ECO:0000256" key="1">
    <source>
        <dbReference type="SAM" id="Phobius"/>
    </source>
</evidence>
<dbReference type="EMBL" id="CAEY01000418">
    <property type="status" value="NOT_ANNOTATED_CDS"/>
    <property type="molecule type" value="Genomic_DNA"/>
</dbReference>
<keyword evidence="3" id="KW-1185">Reference proteome</keyword>
<feature type="transmembrane region" description="Helical" evidence="1">
    <location>
        <begin position="90"/>
        <end position="111"/>
    </location>
</feature>
<dbReference type="HOGENOM" id="CLU_1637577_0_0_1"/>
<keyword evidence="1" id="KW-0812">Transmembrane</keyword>
<dbReference type="EnsemblMetazoa" id="tetur19g00400.1">
    <property type="protein sequence ID" value="tetur19g00400.1"/>
    <property type="gene ID" value="tetur19g00400"/>
</dbReference>
<evidence type="ECO:0000313" key="2">
    <source>
        <dbReference type="EnsemblMetazoa" id="tetur19g00400.1"/>
    </source>
</evidence>
<proteinExistence type="predicted"/>
<protein>
    <submittedName>
        <fullName evidence="2">Uncharacterized protein</fullName>
    </submittedName>
</protein>
<reference evidence="3" key="1">
    <citation type="submission" date="2011-08" db="EMBL/GenBank/DDBJ databases">
        <authorList>
            <person name="Rombauts S."/>
        </authorList>
    </citation>
    <scope>NUCLEOTIDE SEQUENCE</scope>
    <source>
        <strain evidence="3">London</strain>
    </source>
</reference>
<feature type="transmembrane region" description="Helical" evidence="1">
    <location>
        <begin position="118"/>
        <end position="138"/>
    </location>
</feature>
<sequence>MGSTPPTLTQPPTVTSKIVDTKEEALAKIITFLKIFSFYKLVMLTFVAVYCLIDDQKIIATLAIVSLFSHILYAKGLQERWIVILRSYQVFYLIFATLMTTLVIVDALALIRGVSGRYIRFFFWISLVLPTLPSIYIINQLINILYAIAASENNVISVVSPS</sequence>
<dbReference type="Proteomes" id="UP000015104">
    <property type="component" value="Unassembled WGS sequence"/>
</dbReference>
<reference evidence="2" key="2">
    <citation type="submission" date="2015-06" db="UniProtKB">
        <authorList>
            <consortium name="EnsemblMetazoa"/>
        </authorList>
    </citation>
    <scope>IDENTIFICATION</scope>
</reference>
<feature type="transmembrane region" description="Helical" evidence="1">
    <location>
        <begin position="29"/>
        <end position="52"/>
    </location>
</feature>
<organism evidence="2 3">
    <name type="scientific">Tetranychus urticae</name>
    <name type="common">Two-spotted spider mite</name>
    <dbReference type="NCBI Taxonomy" id="32264"/>
    <lineage>
        <taxon>Eukaryota</taxon>
        <taxon>Metazoa</taxon>
        <taxon>Ecdysozoa</taxon>
        <taxon>Arthropoda</taxon>
        <taxon>Chelicerata</taxon>
        <taxon>Arachnida</taxon>
        <taxon>Acari</taxon>
        <taxon>Acariformes</taxon>
        <taxon>Trombidiformes</taxon>
        <taxon>Prostigmata</taxon>
        <taxon>Eleutherengona</taxon>
        <taxon>Raphignathae</taxon>
        <taxon>Tetranychoidea</taxon>
        <taxon>Tetranychidae</taxon>
        <taxon>Tetranychus</taxon>
    </lineage>
</organism>
<feature type="transmembrane region" description="Helical" evidence="1">
    <location>
        <begin position="59"/>
        <end position="78"/>
    </location>
</feature>